<dbReference type="FunFam" id="1.10.240.10:FF:000001">
    <property type="entry name" value="Tyrosine--tRNA ligase"/>
    <property type="match status" value="1"/>
</dbReference>
<dbReference type="InterPro" id="IPR014729">
    <property type="entry name" value="Rossmann-like_a/b/a_fold"/>
</dbReference>
<dbReference type="InterPro" id="IPR024088">
    <property type="entry name" value="Tyr-tRNA-ligase_bac-type"/>
</dbReference>
<evidence type="ECO:0000256" key="9">
    <source>
        <dbReference type="RuleBase" id="RU361234"/>
    </source>
</evidence>
<dbReference type="GO" id="GO:0005739">
    <property type="term" value="C:mitochondrion"/>
    <property type="evidence" value="ECO:0007669"/>
    <property type="project" value="TreeGrafter"/>
</dbReference>
<gene>
    <name evidence="11" type="ORF">B9Z65_3460</name>
</gene>
<dbReference type="SUPFAM" id="SSF52374">
    <property type="entry name" value="Nucleotidylyl transferase"/>
    <property type="match status" value="1"/>
</dbReference>
<dbReference type="STRING" id="40998.A0A2P8A1J9"/>
<keyword evidence="5 9" id="KW-0648">Protein biosynthesis</keyword>
<dbReference type="EMBL" id="NHZQ01000083">
    <property type="protein sequence ID" value="PSK54341.1"/>
    <property type="molecule type" value="Genomic_DNA"/>
</dbReference>
<name>A0A2P8A1J9_9PEZI</name>
<organism evidence="11 12">
    <name type="scientific">Elsinoe australis</name>
    <dbReference type="NCBI Taxonomy" id="40998"/>
    <lineage>
        <taxon>Eukaryota</taxon>
        <taxon>Fungi</taxon>
        <taxon>Dikarya</taxon>
        <taxon>Ascomycota</taxon>
        <taxon>Pezizomycotina</taxon>
        <taxon>Dothideomycetes</taxon>
        <taxon>Dothideomycetidae</taxon>
        <taxon>Myriangiales</taxon>
        <taxon>Elsinoaceae</taxon>
        <taxon>Elsinoe</taxon>
    </lineage>
</organism>
<keyword evidence="12" id="KW-1185">Reference proteome</keyword>
<sequence>MKSQLHNLWGHMEEMMQERGQVIDHPTAGSTHNRRVDANNRWLSKLTITEYLATVGQCGKMGAMLSRDTVRNRLEKGESMSLAEFNYPMIQAYDWWYMFQETGVELQIGGSDQYGNIVAGMDLIDHMVKNHYNAAPYTERKPFGITTPLLTSSAGEKFGKSAGNAVWLDATLTKPFDLYGYLLRTTDADVERFLRLLTLVPEEQIRSVMVEHQTDPTKRKAQHRLALEICRLAHGKDWAARTVAEHERSRRLTLSEVTSTNLDRKSYIPNSLFAVSSIGQVLVYAGMVESASKGNTLRQSGGLYRAKPAGKASDELEFEQVPKSPTSSLDLNGLLIQGTYLILRSGKWRTSILEVLDDEEFDRKGLEVVGTDDWRQRVLELKQRQQVKKTP</sequence>
<dbReference type="GO" id="GO:0003723">
    <property type="term" value="F:RNA binding"/>
    <property type="evidence" value="ECO:0007669"/>
    <property type="project" value="InterPro"/>
</dbReference>
<accession>A0A2P8A1J9</accession>
<evidence type="ECO:0000256" key="7">
    <source>
        <dbReference type="ARBA" id="ARBA00033323"/>
    </source>
</evidence>
<dbReference type="InterPro" id="IPR002305">
    <property type="entry name" value="aa-tRNA-synth_Ic"/>
</dbReference>
<evidence type="ECO:0000256" key="3">
    <source>
        <dbReference type="ARBA" id="ARBA00022741"/>
    </source>
</evidence>
<protein>
    <recommendedName>
        <fullName evidence="1 9">Tyrosine--tRNA ligase</fullName>
        <ecNumber evidence="1 9">6.1.1.1</ecNumber>
    </recommendedName>
    <alternativeName>
        <fullName evidence="7 9">Tyrosyl-tRNA synthetase</fullName>
    </alternativeName>
</protein>
<evidence type="ECO:0000256" key="2">
    <source>
        <dbReference type="ARBA" id="ARBA00022598"/>
    </source>
</evidence>
<keyword evidence="2 9" id="KW-0436">Ligase</keyword>
<dbReference type="GO" id="GO:0005524">
    <property type="term" value="F:ATP binding"/>
    <property type="evidence" value="ECO:0007669"/>
    <property type="project" value="UniProtKB-KW"/>
</dbReference>
<evidence type="ECO:0000256" key="4">
    <source>
        <dbReference type="ARBA" id="ARBA00022840"/>
    </source>
</evidence>
<dbReference type="PANTHER" id="PTHR11766">
    <property type="entry name" value="TYROSYL-TRNA SYNTHETASE"/>
    <property type="match status" value="1"/>
</dbReference>
<dbReference type="EC" id="6.1.1.1" evidence="1 9"/>
<keyword evidence="3 9" id="KW-0547">Nucleotide-binding</keyword>
<feature type="domain" description="Tyrosyl-tRNA synthetase C-terminal" evidence="10">
    <location>
        <begin position="265"/>
        <end position="371"/>
    </location>
</feature>
<dbReference type="Gene3D" id="1.10.240.10">
    <property type="entry name" value="Tyrosyl-Transfer RNA Synthetase"/>
    <property type="match status" value="1"/>
</dbReference>
<dbReference type="InterPro" id="IPR032005">
    <property type="entry name" value="TyrRSs_C"/>
</dbReference>
<dbReference type="GO" id="GO:0004831">
    <property type="term" value="F:tyrosine-tRNA ligase activity"/>
    <property type="evidence" value="ECO:0007669"/>
    <property type="project" value="UniProtKB-EC"/>
</dbReference>
<dbReference type="GO" id="GO:0006437">
    <property type="term" value="P:tyrosyl-tRNA aminoacylation"/>
    <property type="evidence" value="ECO:0007669"/>
    <property type="project" value="InterPro"/>
</dbReference>
<evidence type="ECO:0000256" key="1">
    <source>
        <dbReference type="ARBA" id="ARBA00013160"/>
    </source>
</evidence>
<proteinExistence type="inferred from homology"/>
<evidence type="ECO:0000256" key="6">
    <source>
        <dbReference type="ARBA" id="ARBA00023146"/>
    </source>
</evidence>
<keyword evidence="6 9" id="KW-0030">Aminoacyl-tRNA synthetase</keyword>
<dbReference type="InterPro" id="IPR002307">
    <property type="entry name" value="Tyr-tRNA-ligase"/>
</dbReference>
<evidence type="ECO:0000259" key="10">
    <source>
        <dbReference type="Pfam" id="PF16714"/>
    </source>
</evidence>
<dbReference type="GO" id="GO:0005829">
    <property type="term" value="C:cytosol"/>
    <property type="evidence" value="ECO:0007669"/>
    <property type="project" value="TreeGrafter"/>
</dbReference>
<dbReference type="Proteomes" id="UP000243723">
    <property type="component" value="Unassembled WGS sequence"/>
</dbReference>
<reference evidence="11 12" key="1">
    <citation type="submission" date="2017-05" db="EMBL/GenBank/DDBJ databases">
        <title>Draft genome sequence of Elsinoe australis.</title>
        <authorList>
            <person name="Cheng Q."/>
        </authorList>
    </citation>
    <scope>NUCLEOTIDE SEQUENCE [LARGE SCALE GENOMIC DNA]</scope>
    <source>
        <strain evidence="11 12">NL1</strain>
    </source>
</reference>
<dbReference type="NCBIfam" id="TIGR00234">
    <property type="entry name" value="tyrS"/>
    <property type="match status" value="1"/>
</dbReference>
<dbReference type="AlphaFoldDB" id="A0A2P8A1J9"/>
<comment type="catalytic activity">
    <reaction evidence="8 9">
        <text>tRNA(Tyr) + L-tyrosine + ATP = L-tyrosyl-tRNA(Tyr) + AMP + diphosphate + H(+)</text>
        <dbReference type="Rhea" id="RHEA:10220"/>
        <dbReference type="Rhea" id="RHEA-COMP:9706"/>
        <dbReference type="Rhea" id="RHEA-COMP:9707"/>
        <dbReference type="ChEBI" id="CHEBI:15378"/>
        <dbReference type="ChEBI" id="CHEBI:30616"/>
        <dbReference type="ChEBI" id="CHEBI:33019"/>
        <dbReference type="ChEBI" id="CHEBI:58315"/>
        <dbReference type="ChEBI" id="CHEBI:78442"/>
        <dbReference type="ChEBI" id="CHEBI:78536"/>
        <dbReference type="ChEBI" id="CHEBI:456215"/>
        <dbReference type="EC" id="6.1.1.1"/>
    </reaction>
</comment>
<keyword evidence="4 9" id="KW-0067">ATP-binding</keyword>
<dbReference type="PANTHER" id="PTHR11766:SF0">
    <property type="entry name" value="TYROSINE--TRNA LIGASE, MITOCHONDRIAL"/>
    <property type="match status" value="1"/>
</dbReference>
<dbReference type="Pfam" id="PF16714">
    <property type="entry name" value="TyrRSs_C"/>
    <property type="match status" value="1"/>
</dbReference>
<dbReference type="PRINTS" id="PR01040">
    <property type="entry name" value="TRNASYNTHTYR"/>
</dbReference>
<comment type="caution">
    <text evidence="11">The sequence shown here is derived from an EMBL/GenBank/DDBJ whole genome shotgun (WGS) entry which is preliminary data.</text>
</comment>
<evidence type="ECO:0000256" key="5">
    <source>
        <dbReference type="ARBA" id="ARBA00022917"/>
    </source>
</evidence>
<dbReference type="Gene3D" id="3.40.50.620">
    <property type="entry name" value="HUPs"/>
    <property type="match status" value="1"/>
</dbReference>
<evidence type="ECO:0000256" key="8">
    <source>
        <dbReference type="ARBA" id="ARBA00048248"/>
    </source>
</evidence>
<evidence type="ECO:0000313" key="11">
    <source>
        <dbReference type="EMBL" id="PSK54341.1"/>
    </source>
</evidence>
<dbReference type="OrthoDB" id="337870at2759"/>
<comment type="similarity">
    <text evidence="9">Belongs to the class-I aminoacyl-tRNA synthetase family.</text>
</comment>
<dbReference type="Pfam" id="PF00579">
    <property type="entry name" value="tRNA-synt_1b"/>
    <property type="match status" value="1"/>
</dbReference>
<evidence type="ECO:0000313" key="12">
    <source>
        <dbReference type="Proteomes" id="UP000243723"/>
    </source>
</evidence>